<feature type="signal peptide" evidence="3">
    <location>
        <begin position="1"/>
        <end position="29"/>
    </location>
</feature>
<keyword evidence="3" id="KW-0732">Signal</keyword>
<dbReference type="Proteomes" id="UP000323521">
    <property type="component" value="Chromosome"/>
</dbReference>
<protein>
    <recommendedName>
        <fullName evidence="8">S-layer homology domain-containing protein</fullName>
    </recommendedName>
</protein>
<sequence>MNSFNKKRPVLFNLVLVLIWLLVCNVALAAGITLNVPNSASPGNSIEIDGTAPGISQGTSVGITIKNPSNGVVFVDETKTGADGYHFQFTLPASAPTGTWAVDVVGGGNQCTASFDVRTGGGQNHGGGGSSDTSQPVKSTTGSATVSTKGGTVGLGSDVQVTIPSNALQENGSVQMAVQQVASPPAAPAGFQVLGSVYQFTVNNQEHYNFAKPVTLTFTFDTDQLEAGEEPVVYYYDDAKSQWVRLGGTVSGNSITVTVDHFSQYAVLVEKKVSSTFSDIAGHWAQANIETLVSRGAIGGYPGGSFKPDSNITRAEFAVVLVKAFQLDTKQGKTFADTANHWAKDAISIAAAYGIVDGYSDTVFAPDDPITREQMAVMMMKAAELKPVAGQLTFTDSNRIAPWAKEAVMATTMEGIMKGYPDHTFKPKGNATRAEAVTVVINAIE</sequence>
<feature type="chain" id="PRO_5018251202" description="S-layer homology domain-containing protein" evidence="3">
    <location>
        <begin position="30"/>
        <end position="445"/>
    </location>
</feature>
<dbReference type="PANTHER" id="PTHR43308:SF5">
    <property type="entry name" value="S-LAYER PROTEIN _ PEPTIDOGLYCAN ENDO-BETA-N-ACETYLGLUCOSAMINIDASE"/>
    <property type="match status" value="1"/>
</dbReference>
<feature type="compositionally biased region" description="Gly residues" evidence="2">
    <location>
        <begin position="119"/>
        <end position="130"/>
    </location>
</feature>
<feature type="domain" description="SLH" evidence="5">
    <location>
        <begin position="272"/>
        <end position="329"/>
    </location>
</feature>
<name>A0A3G1L0Q8_FORW1</name>
<dbReference type="InterPro" id="IPR001119">
    <property type="entry name" value="SLH_dom"/>
</dbReference>
<evidence type="ECO:0000256" key="3">
    <source>
        <dbReference type="SAM" id="SignalP"/>
    </source>
</evidence>
<dbReference type="RefSeq" id="WP_148137636.1">
    <property type="nucleotide sequence ID" value="NZ_CP017634.1"/>
</dbReference>
<keyword evidence="7" id="KW-1185">Reference proteome</keyword>
<evidence type="ECO:0000259" key="5">
    <source>
        <dbReference type="PROSITE" id="PS51272"/>
    </source>
</evidence>
<dbReference type="InterPro" id="IPR000906">
    <property type="entry name" value="ZU5_dom"/>
</dbReference>
<dbReference type="EMBL" id="CP017634">
    <property type="protein sequence ID" value="ATW28224.1"/>
    <property type="molecule type" value="Genomic_DNA"/>
</dbReference>
<evidence type="ECO:0000256" key="1">
    <source>
        <dbReference type="ARBA" id="ARBA00022737"/>
    </source>
</evidence>
<feature type="domain" description="ZU5" evidence="4">
    <location>
        <begin position="140"/>
        <end position="271"/>
    </location>
</feature>
<dbReference type="AlphaFoldDB" id="A0A3G1L0Q8"/>
<evidence type="ECO:0000256" key="2">
    <source>
        <dbReference type="SAM" id="MobiDB-lite"/>
    </source>
</evidence>
<dbReference type="OrthoDB" id="2112962at2"/>
<organism evidence="6 7">
    <name type="scientific">Formimonas warabiya</name>
    <dbReference type="NCBI Taxonomy" id="1761012"/>
    <lineage>
        <taxon>Bacteria</taxon>
        <taxon>Bacillati</taxon>
        <taxon>Bacillota</taxon>
        <taxon>Clostridia</taxon>
        <taxon>Eubacteriales</taxon>
        <taxon>Peptococcaceae</taxon>
        <taxon>Candidatus Formimonas</taxon>
    </lineage>
</organism>
<accession>A0A3G1L0Q8</accession>
<feature type="domain" description="SLH" evidence="5">
    <location>
        <begin position="394"/>
        <end position="445"/>
    </location>
</feature>
<reference evidence="6 7" key="1">
    <citation type="submission" date="2016-10" db="EMBL/GenBank/DDBJ databases">
        <title>Complete Genome Sequence of Peptococcaceae strain DCMF.</title>
        <authorList>
            <person name="Edwards R.J."/>
            <person name="Holland S.I."/>
            <person name="Deshpande N.P."/>
            <person name="Wong Y.K."/>
            <person name="Ertan H."/>
            <person name="Manefield M."/>
            <person name="Russell T.L."/>
            <person name="Lee M.J."/>
        </authorList>
    </citation>
    <scope>NUCLEOTIDE SEQUENCE [LARGE SCALE GENOMIC DNA]</scope>
    <source>
        <strain evidence="6 7">DCMF</strain>
    </source>
</reference>
<evidence type="ECO:0000259" key="4">
    <source>
        <dbReference type="PROSITE" id="PS51145"/>
    </source>
</evidence>
<dbReference type="KEGG" id="fwa:DCMF_28795"/>
<evidence type="ECO:0000313" key="6">
    <source>
        <dbReference type="EMBL" id="ATW28224.1"/>
    </source>
</evidence>
<dbReference type="Pfam" id="PF00395">
    <property type="entry name" value="SLH"/>
    <property type="match status" value="3"/>
</dbReference>
<dbReference type="InterPro" id="IPR051465">
    <property type="entry name" value="Cell_Envelope_Struct_Comp"/>
</dbReference>
<evidence type="ECO:0000313" key="7">
    <source>
        <dbReference type="Proteomes" id="UP000323521"/>
    </source>
</evidence>
<dbReference type="PANTHER" id="PTHR43308">
    <property type="entry name" value="OUTER MEMBRANE PROTEIN ALPHA-RELATED"/>
    <property type="match status" value="1"/>
</dbReference>
<feature type="domain" description="SLH" evidence="5">
    <location>
        <begin position="330"/>
        <end position="393"/>
    </location>
</feature>
<evidence type="ECO:0008006" key="8">
    <source>
        <dbReference type="Google" id="ProtNLM"/>
    </source>
</evidence>
<dbReference type="Gene3D" id="2.60.220.30">
    <property type="match status" value="1"/>
</dbReference>
<dbReference type="PROSITE" id="PS51272">
    <property type="entry name" value="SLH"/>
    <property type="match status" value="3"/>
</dbReference>
<dbReference type="PROSITE" id="PS51145">
    <property type="entry name" value="ZU5"/>
    <property type="match status" value="1"/>
</dbReference>
<feature type="compositionally biased region" description="Polar residues" evidence="2">
    <location>
        <begin position="131"/>
        <end position="150"/>
    </location>
</feature>
<feature type="region of interest" description="Disordered" evidence="2">
    <location>
        <begin position="116"/>
        <end position="151"/>
    </location>
</feature>
<proteinExistence type="predicted"/>
<gene>
    <name evidence="6" type="ORF">DCMF_28795</name>
</gene>
<keyword evidence="1" id="KW-0677">Repeat</keyword>